<evidence type="ECO:0000313" key="5">
    <source>
        <dbReference type="EMBL" id="KTD61074.1"/>
    </source>
</evidence>
<gene>
    <name evidence="5" type="primary">artJ_2</name>
    <name evidence="5" type="ORF">Lsha_1321</name>
</gene>
<dbReference type="OrthoDB" id="9768183at2"/>
<comment type="caution">
    <text evidence="5">The sequence shown here is derived from an EMBL/GenBank/DDBJ whole genome shotgun (WGS) entry which is preliminary data.</text>
</comment>
<dbReference type="RefSeq" id="WP_026253927.1">
    <property type="nucleotide sequence ID" value="NZ_KB892395.1"/>
</dbReference>
<dbReference type="STRING" id="1122169.Lsha_1321"/>
<keyword evidence="6" id="KW-1185">Reference proteome</keyword>
<protein>
    <submittedName>
        <fullName evidence="5">Arginine ABC transporter substrate-binding protein</fullName>
    </submittedName>
</protein>
<dbReference type="SUPFAM" id="SSF53850">
    <property type="entry name" value="Periplasmic binding protein-like II"/>
    <property type="match status" value="1"/>
</dbReference>
<evidence type="ECO:0000256" key="3">
    <source>
        <dbReference type="SAM" id="SignalP"/>
    </source>
</evidence>
<organism evidence="5 6">
    <name type="scientific">Legionella shakespearei DSM 23087</name>
    <dbReference type="NCBI Taxonomy" id="1122169"/>
    <lineage>
        <taxon>Bacteria</taxon>
        <taxon>Pseudomonadati</taxon>
        <taxon>Pseudomonadota</taxon>
        <taxon>Gammaproteobacteria</taxon>
        <taxon>Legionellales</taxon>
        <taxon>Legionellaceae</taxon>
        <taxon>Legionella</taxon>
    </lineage>
</organism>
<feature type="domain" description="Solute-binding protein family 3/N-terminal" evidence="4">
    <location>
        <begin position="21"/>
        <end position="238"/>
    </location>
</feature>
<dbReference type="Gene3D" id="3.40.190.10">
    <property type="entry name" value="Periplasmic binding protein-like II"/>
    <property type="match status" value="2"/>
</dbReference>
<dbReference type="Proteomes" id="UP000054600">
    <property type="component" value="Unassembled WGS sequence"/>
</dbReference>
<sequence length="238" mass="26901">MKQLLILFLSLLLSSPLWAERLVIGTSPFDPPMEIQTAKNNIFSGFEIDLVNEVCRRIQATCVFEPMSFKEIMEAVAAGKVDLGMDGFFITEERMKHYLFTQPYLQTKAQLLSLRNPQINAATINGKTIGVEKGTVFKELLLKLYGNVNVIEYNNQQEILEALSDRKIDLVMFDFIGATYWVNNSQGGFQLVGPSMPFGFGYGIMAQFNKAALISRINKALDDMENDGTYLAIYSRYF</sequence>
<feature type="chain" id="PRO_5006918031" evidence="3">
    <location>
        <begin position="20"/>
        <end position="238"/>
    </location>
</feature>
<keyword evidence="2 3" id="KW-0732">Signal</keyword>
<evidence type="ECO:0000256" key="1">
    <source>
        <dbReference type="ARBA" id="ARBA00010333"/>
    </source>
</evidence>
<comment type="similarity">
    <text evidence="1">Belongs to the bacterial solute-binding protein 3 family.</text>
</comment>
<dbReference type="AlphaFoldDB" id="A0A0W0YW51"/>
<dbReference type="PANTHER" id="PTHR35936:SF19">
    <property type="entry name" value="AMINO-ACID-BINDING PROTEIN YXEM-RELATED"/>
    <property type="match status" value="1"/>
</dbReference>
<dbReference type="Pfam" id="PF00497">
    <property type="entry name" value="SBP_bac_3"/>
    <property type="match status" value="1"/>
</dbReference>
<feature type="signal peptide" evidence="3">
    <location>
        <begin position="1"/>
        <end position="19"/>
    </location>
</feature>
<proteinExistence type="inferred from homology"/>
<dbReference type="InterPro" id="IPR001638">
    <property type="entry name" value="Solute-binding_3/MltF_N"/>
</dbReference>
<evidence type="ECO:0000259" key="4">
    <source>
        <dbReference type="SMART" id="SM00062"/>
    </source>
</evidence>
<dbReference type="PATRIC" id="fig|1122169.6.peg.1521"/>
<reference evidence="5 6" key="1">
    <citation type="submission" date="2015-11" db="EMBL/GenBank/DDBJ databases">
        <title>Genomic analysis of 38 Legionella species identifies large and diverse effector repertoires.</title>
        <authorList>
            <person name="Burstein D."/>
            <person name="Amaro F."/>
            <person name="Zusman T."/>
            <person name="Lifshitz Z."/>
            <person name="Cohen O."/>
            <person name="Gilbert J.A."/>
            <person name="Pupko T."/>
            <person name="Shuman H.A."/>
            <person name="Segal G."/>
        </authorList>
    </citation>
    <scope>NUCLEOTIDE SEQUENCE [LARGE SCALE GENOMIC DNA]</scope>
    <source>
        <strain evidence="5 6">ATCC 49655</strain>
    </source>
</reference>
<dbReference type="SMART" id="SM00062">
    <property type="entry name" value="PBPb"/>
    <property type="match status" value="1"/>
</dbReference>
<evidence type="ECO:0000313" key="6">
    <source>
        <dbReference type="Proteomes" id="UP000054600"/>
    </source>
</evidence>
<name>A0A0W0YW51_9GAMM</name>
<dbReference type="PANTHER" id="PTHR35936">
    <property type="entry name" value="MEMBRANE-BOUND LYTIC MUREIN TRANSGLYCOSYLASE F"/>
    <property type="match status" value="1"/>
</dbReference>
<accession>A0A0W0YW51</accession>
<dbReference type="EMBL" id="LNYW01000039">
    <property type="protein sequence ID" value="KTD61074.1"/>
    <property type="molecule type" value="Genomic_DNA"/>
</dbReference>
<evidence type="ECO:0000256" key="2">
    <source>
        <dbReference type="ARBA" id="ARBA00022729"/>
    </source>
</evidence>
<dbReference type="eggNOG" id="COG0834">
    <property type="taxonomic scope" value="Bacteria"/>
</dbReference>
<dbReference type="CDD" id="cd13622">
    <property type="entry name" value="PBP2_Arg_3"/>
    <property type="match status" value="1"/>
</dbReference>